<sequence length="363" mass="39031">MADTTEQQILGFNPEIQDLSRQRKLAEMLMASGMQQPQGQMISGHYVAPSWAQQLNPLFNAAVGTASANSLDTKEAQLAEALRGTGQQEVQAILQTAQTDPKAALAMASSAKTAQGRALAQSLMSSVLPKKTDKLVEYDTYKAEGGKKTFSDWAKEITPEQQARLDLDRQRLGLEGARLGLEKEKLAAELGGGKLNNEQGQAVGFGTRAKEADAILKTLEPKEGQKGGTANTGVIRGVAQGVVGLAPFIGDKLQENVGNALNWTASENQQRTLQARKNFATAVLRKESGASISPTEFADVDRIYFPQVGDEPSVVAQKQRARDLAIQSLETQAGPGARLIKEFKPQTDFGNAPKKVVNYNDLP</sequence>
<name>A0A6J7WNS3_9CAUD</name>
<proteinExistence type="predicted"/>
<gene>
    <name evidence="1" type="ORF">UFOVP193_53</name>
</gene>
<accession>A0A6J7WNS3</accession>
<reference evidence="1" key="1">
    <citation type="submission" date="2020-05" db="EMBL/GenBank/DDBJ databases">
        <authorList>
            <person name="Chiriac C."/>
            <person name="Salcher M."/>
            <person name="Ghai R."/>
            <person name="Kavagutti S V."/>
        </authorList>
    </citation>
    <scope>NUCLEOTIDE SEQUENCE</scope>
</reference>
<evidence type="ECO:0000313" key="1">
    <source>
        <dbReference type="EMBL" id="CAB5214295.1"/>
    </source>
</evidence>
<dbReference type="EMBL" id="LR798240">
    <property type="protein sequence ID" value="CAB5214295.1"/>
    <property type="molecule type" value="Genomic_DNA"/>
</dbReference>
<organism evidence="1">
    <name type="scientific">uncultured Caudovirales phage</name>
    <dbReference type="NCBI Taxonomy" id="2100421"/>
    <lineage>
        <taxon>Viruses</taxon>
        <taxon>Duplodnaviria</taxon>
        <taxon>Heunggongvirae</taxon>
        <taxon>Uroviricota</taxon>
        <taxon>Caudoviricetes</taxon>
        <taxon>Peduoviridae</taxon>
        <taxon>Maltschvirus</taxon>
        <taxon>Maltschvirus maltsch</taxon>
    </lineage>
</organism>
<protein>
    <submittedName>
        <fullName evidence="1">Uncharacterized protein</fullName>
    </submittedName>
</protein>